<organism evidence="2 3">
    <name type="scientific">Myxococcus landrumensis</name>
    <dbReference type="NCBI Taxonomy" id="2813577"/>
    <lineage>
        <taxon>Bacteria</taxon>
        <taxon>Pseudomonadati</taxon>
        <taxon>Myxococcota</taxon>
        <taxon>Myxococcia</taxon>
        <taxon>Myxococcales</taxon>
        <taxon>Cystobacterineae</taxon>
        <taxon>Myxococcaceae</taxon>
        <taxon>Myxococcus</taxon>
    </lineage>
</organism>
<keyword evidence="1" id="KW-0812">Transmembrane</keyword>
<evidence type="ECO:0000313" key="2">
    <source>
        <dbReference type="EMBL" id="QSQ16675.1"/>
    </source>
</evidence>
<feature type="transmembrane region" description="Helical" evidence="1">
    <location>
        <begin position="213"/>
        <end position="231"/>
    </location>
</feature>
<reference evidence="2 3" key="1">
    <citation type="submission" date="2021-02" db="EMBL/GenBank/DDBJ databases">
        <title>De Novo genome assembly of isolated myxobacteria.</title>
        <authorList>
            <person name="Stevens D.C."/>
        </authorList>
    </citation>
    <scope>NUCLEOTIDE SEQUENCE [LARGE SCALE GENOMIC DNA]</scope>
    <source>
        <strain evidence="2 3">SCHIC003</strain>
    </source>
</reference>
<keyword evidence="3" id="KW-1185">Reference proteome</keyword>
<gene>
    <name evidence="2" type="ORF">JY572_11765</name>
</gene>
<name>A0ABX7NGE6_9BACT</name>
<protein>
    <submittedName>
        <fullName evidence="2">Uncharacterized protein</fullName>
    </submittedName>
</protein>
<dbReference type="RefSeq" id="WP_206718321.1">
    <property type="nucleotide sequence ID" value="NZ_CP071091.1"/>
</dbReference>
<keyword evidence="1" id="KW-1133">Transmembrane helix</keyword>
<dbReference type="EMBL" id="CP071091">
    <property type="protein sequence ID" value="QSQ16675.1"/>
    <property type="molecule type" value="Genomic_DNA"/>
</dbReference>
<accession>A0ABX7NGE6</accession>
<dbReference type="Proteomes" id="UP000663090">
    <property type="component" value="Chromosome"/>
</dbReference>
<feature type="transmembrane region" description="Helical" evidence="1">
    <location>
        <begin position="188"/>
        <end position="207"/>
    </location>
</feature>
<evidence type="ECO:0000256" key="1">
    <source>
        <dbReference type="SAM" id="Phobius"/>
    </source>
</evidence>
<evidence type="ECO:0000313" key="3">
    <source>
        <dbReference type="Proteomes" id="UP000663090"/>
    </source>
</evidence>
<keyword evidence="1" id="KW-0472">Membrane</keyword>
<proteinExistence type="predicted"/>
<sequence>MDIVNAVYLRTAVPPGFQPKVEGYCPARSVEGWVELALPGGSSGEATARMLSKQVEGPVIWVLARTAATEVSIVHCEGGKVLRRIEFDNGACRRVAGMPQLWEGWLLADGEVEAAMDVSDTEGARVLKAVSESKSLAVGDELPWPREWEVVPYVLGIWQDEWLSARKKMPFASFEGSLQWKSSWRQTLAVFGTWVAVVVVGLSLGGARGVLKAILFFSMAVLVVGSVFYLLRGVRSLFRALTSR</sequence>